<name>A4SBI1_OSTLU</name>
<accession>A4SBI1</accession>
<feature type="compositionally biased region" description="Basic and acidic residues" evidence="4">
    <location>
        <begin position="1"/>
        <end position="33"/>
    </location>
</feature>
<dbReference type="Proteomes" id="UP000001568">
    <property type="component" value="Chromosome 20"/>
</dbReference>
<dbReference type="HOGENOM" id="CLU_373592_0_0_1"/>
<evidence type="ECO:0000259" key="5">
    <source>
        <dbReference type="Pfam" id="PF17177"/>
    </source>
</evidence>
<sequence>MVKPKPKERGDREQRNLNEHHARREQQRARHDGAVNGAGGGKRGGARDLEDLIARVEDAEDAAAVERVLRQSVFKPGAPAYTTVIKACGKASQWEKALKAYEMMTKLHGAKPNTITFSALINALGKAKQCDRAFQIFDEMNDRGIEPNIFTYSALLGACARAKQYQRAMDIFQDLIENHRDVEVDRITYGAAIQCCVQGRRADKAIEIFERMLASGIKGNIITYNAVLMACEKSGDSDGAQEMFERMSAEQVPMDRATFHAMIGACDRARQLSKVMDYYHMMPERGVTPDAGTVSNVLMACSNAKDPLTAIKVYHDARAKFDVHRTPGMFNNLIGALHRGKRYDLVYEQLFHDSMTQSALSVSTYVHLMMACERFGNWEKSFQLFEEFKRHSPSSVDSYVWTRVFYACGRFESDDPVWKNGAIPGYTSPTLQRAQATMRALWAEYKSKLSVFKEISAVAARVSRAGSNHPSAQSDVDASLALASAKHSELAQTHEAAPAAESAVEQEFVQLINAYRSAAAAAARCSDPSTVLDILRTCEYDGIPQDSVIYGAFVAALALNGDRVGANEKFREMFTLGLQPGVAVYAALARAAARAGDANTALSLAEDVRSMVGSSVGDGAIIDAVVAACEAGGDWTRGASLFTMWAANGVQGANDELRRAIAASSGLDPGPTRRGTSVYNAFRREPPAESQGVAAPRDAKTTTLTAKVQPFVPRGRPSVLRDDAKSSESKSPPDEGENPPDEAL</sequence>
<feature type="domain" description="PROP1-like PPR" evidence="5">
    <location>
        <begin position="80"/>
        <end position="237"/>
    </location>
</feature>
<dbReference type="RefSeq" id="XP_001422624.1">
    <property type="nucleotide sequence ID" value="XM_001422587.1"/>
</dbReference>
<dbReference type="AlphaFoldDB" id="A4SBI1"/>
<feature type="region of interest" description="Disordered" evidence="4">
    <location>
        <begin position="683"/>
        <end position="744"/>
    </location>
</feature>
<dbReference type="Pfam" id="PF01535">
    <property type="entry name" value="PPR"/>
    <property type="match status" value="2"/>
</dbReference>
<evidence type="ECO:0000313" key="7">
    <source>
        <dbReference type="Proteomes" id="UP000001568"/>
    </source>
</evidence>
<feature type="region of interest" description="Disordered" evidence="4">
    <location>
        <begin position="1"/>
        <end position="46"/>
    </location>
</feature>
<gene>
    <name evidence="6" type="ORF">OSTLU_29618</name>
</gene>
<comment type="similarity">
    <text evidence="1">Belongs to the PPR family. P subfamily.</text>
</comment>
<feature type="repeat" description="PPR" evidence="3">
    <location>
        <begin position="255"/>
        <end position="289"/>
    </location>
</feature>
<dbReference type="InterPro" id="IPR002885">
    <property type="entry name" value="PPR_rpt"/>
</dbReference>
<proteinExistence type="inferred from homology"/>
<dbReference type="eggNOG" id="KOG4197">
    <property type="taxonomic scope" value="Eukaryota"/>
</dbReference>
<feature type="repeat" description="PPR" evidence="3">
    <location>
        <begin position="220"/>
        <end position="254"/>
    </location>
</feature>
<evidence type="ECO:0000256" key="1">
    <source>
        <dbReference type="ARBA" id="ARBA00007626"/>
    </source>
</evidence>
<dbReference type="OMA" id="CHQIPQS"/>
<dbReference type="Pfam" id="PF17177">
    <property type="entry name" value="PPR_long"/>
    <property type="match status" value="1"/>
</dbReference>
<feature type="repeat" description="PPR" evidence="3">
    <location>
        <begin position="113"/>
        <end position="147"/>
    </location>
</feature>
<dbReference type="NCBIfam" id="TIGR00756">
    <property type="entry name" value="PPR"/>
    <property type="match status" value="5"/>
</dbReference>
<dbReference type="InterPro" id="IPR033443">
    <property type="entry name" value="PROP1-like_PPR_dom"/>
</dbReference>
<evidence type="ECO:0000256" key="3">
    <source>
        <dbReference type="PROSITE-ProRule" id="PRU00708"/>
    </source>
</evidence>
<keyword evidence="7" id="KW-1185">Reference proteome</keyword>
<keyword evidence="2" id="KW-0677">Repeat</keyword>
<dbReference type="OrthoDB" id="424777at2759"/>
<feature type="repeat" description="PPR" evidence="3">
    <location>
        <begin position="148"/>
        <end position="182"/>
    </location>
</feature>
<dbReference type="EMBL" id="CP000600">
    <property type="protein sequence ID" value="ABP00941.1"/>
    <property type="molecule type" value="Genomic_DNA"/>
</dbReference>
<dbReference type="SUPFAM" id="SSF48452">
    <property type="entry name" value="TPR-like"/>
    <property type="match status" value="1"/>
</dbReference>
<dbReference type="Gramene" id="ABP00941">
    <property type="protein sequence ID" value="ABP00941"/>
    <property type="gene ID" value="OSTLU_29618"/>
</dbReference>
<dbReference type="KEGG" id="olu:OSTLU_29618"/>
<dbReference type="InterPro" id="IPR011990">
    <property type="entry name" value="TPR-like_helical_dom_sf"/>
</dbReference>
<dbReference type="PANTHER" id="PTHR47447">
    <property type="entry name" value="OS03G0856100 PROTEIN"/>
    <property type="match status" value="1"/>
</dbReference>
<evidence type="ECO:0000256" key="2">
    <source>
        <dbReference type="ARBA" id="ARBA00022737"/>
    </source>
</evidence>
<feature type="compositionally biased region" description="Basic and acidic residues" evidence="4">
    <location>
        <begin position="719"/>
        <end position="733"/>
    </location>
</feature>
<protein>
    <recommendedName>
        <fullName evidence="5">PROP1-like PPR domain-containing protein</fullName>
    </recommendedName>
</protein>
<organism evidence="6 7">
    <name type="scientific">Ostreococcus lucimarinus (strain CCE9901)</name>
    <dbReference type="NCBI Taxonomy" id="436017"/>
    <lineage>
        <taxon>Eukaryota</taxon>
        <taxon>Viridiplantae</taxon>
        <taxon>Chlorophyta</taxon>
        <taxon>Mamiellophyceae</taxon>
        <taxon>Mamiellales</taxon>
        <taxon>Bathycoccaceae</taxon>
        <taxon>Ostreococcus</taxon>
    </lineage>
</organism>
<evidence type="ECO:0000313" key="6">
    <source>
        <dbReference type="EMBL" id="ABP00941.1"/>
    </source>
</evidence>
<feature type="compositionally biased region" description="Acidic residues" evidence="4">
    <location>
        <begin position="734"/>
        <end position="744"/>
    </location>
</feature>
<reference evidence="6 7" key="1">
    <citation type="journal article" date="2007" name="Proc. Natl. Acad. Sci. U.S.A.">
        <title>The tiny eukaryote Ostreococcus provides genomic insights into the paradox of plankton speciation.</title>
        <authorList>
            <person name="Palenik B."/>
            <person name="Grimwood J."/>
            <person name="Aerts A."/>
            <person name="Rouze P."/>
            <person name="Salamov A."/>
            <person name="Putnam N."/>
            <person name="Dupont C."/>
            <person name="Jorgensen R."/>
            <person name="Derelle E."/>
            <person name="Rombauts S."/>
            <person name="Zhou K."/>
            <person name="Otillar R."/>
            <person name="Merchant S.S."/>
            <person name="Podell S."/>
            <person name="Gaasterland T."/>
            <person name="Napoli C."/>
            <person name="Gendler K."/>
            <person name="Manuell A."/>
            <person name="Tai V."/>
            <person name="Vallon O."/>
            <person name="Piganeau G."/>
            <person name="Jancek S."/>
            <person name="Heijde M."/>
            <person name="Jabbari K."/>
            <person name="Bowler C."/>
            <person name="Lohr M."/>
            <person name="Robbens S."/>
            <person name="Werner G."/>
            <person name="Dubchak I."/>
            <person name="Pazour G.J."/>
            <person name="Ren Q."/>
            <person name="Paulsen I."/>
            <person name="Delwiche C."/>
            <person name="Schmutz J."/>
            <person name="Rokhsar D."/>
            <person name="Van de Peer Y."/>
            <person name="Moreau H."/>
            <person name="Grigoriev I.V."/>
        </authorList>
    </citation>
    <scope>NUCLEOTIDE SEQUENCE [LARGE SCALE GENOMIC DNA]</scope>
    <source>
        <strain evidence="6 7">CCE9901</strain>
    </source>
</reference>
<dbReference type="PANTHER" id="PTHR47447:SF17">
    <property type="entry name" value="OS12G0638900 PROTEIN"/>
    <property type="match status" value="1"/>
</dbReference>
<dbReference type="PROSITE" id="PS51375">
    <property type="entry name" value="PPR"/>
    <property type="match status" value="5"/>
</dbReference>
<dbReference type="STRING" id="436017.A4SBI1"/>
<dbReference type="Gene3D" id="1.25.40.10">
    <property type="entry name" value="Tetratricopeptide repeat domain"/>
    <property type="match status" value="4"/>
</dbReference>
<evidence type="ECO:0000256" key="4">
    <source>
        <dbReference type="SAM" id="MobiDB-lite"/>
    </source>
</evidence>
<feature type="repeat" description="PPR" evidence="3">
    <location>
        <begin position="185"/>
        <end position="219"/>
    </location>
</feature>
<dbReference type="GeneID" id="5006682"/>